<evidence type="ECO:0000313" key="12">
    <source>
        <dbReference type="Proteomes" id="UP000594220"/>
    </source>
</evidence>
<keyword evidence="3" id="KW-0963">Cytoplasm</keyword>
<protein>
    <recommendedName>
        <fullName evidence="7">Large ribosomal subunit protein uL18</fullName>
    </recommendedName>
    <alternativeName>
        <fullName evidence="8">60S ribosomal protein L5</fullName>
    </alternativeName>
</protein>
<dbReference type="GO" id="GO:0008097">
    <property type="term" value="F:5S rRNA binding"/>
    <property type="evidence" value="ECO:0007669"/>
    <property type="project" value="InterPro"/>
</dbReference>
<comment type="similarity">
    <text evidence="2">Belongs to the universal ribosomal protein uL18 family.</text>
</comment>
<dbReference type="CDD" id="cd00432">
    <property type="entry name" value="Ribosomal_L18_L5e"/>
    <property type="match status" value="1"/>
</dbReference>
<feature type="domain" description="Large ribosomal subunit protein uL18 C-terminal eukaryotes" evidence="10">
    <location>
        <begin position="355"/>
        <end position="408"/>
    </location>
</feature>
<keyword evidence="12" id="KW-1185">Reference proteome</keyword>
<dbReference type="Proteomes" id="UP000594220">
    <property type="component" value="Unplaced"/>
</dbReference>
<dbReference type="SUPFAM" id="SSF53137">
    <property type="entry name" value="Translational machinery components"/>
    <property type="match status" value="1"/>
</dbReference>
<dbReference type="Pfam" id="PF17144">
    <property type="entry name" value="Ribosomal_L5e"/>
    <property type="match status" value="1"/>
</dbReference>
<evidence type="ECO:0000256" key="3">
    <source>
        <dbReference type="ARBA" id="ARBA00022490"/>
    </source>
</evidence>
<name>A0A7M4FJK9_CROPO</name>
<evidence type="ECO:0000256" key="5">
    <source>
        <dbReference type="ARBA" id="ARBA00022980"/>
    </source>
</evidence>
<dbReference type="GO" id="GO:0003735">
    <property type="term" value="F:structural constituent of ribosome"/>
    <property type="evidence" value="ECO:0007669"/>
    <property type="project" value="Ensembl"/>
</dbReference>
<accession>A0A7M4FJK9</accession>
<keyword evidence="4" id="KW-0694">RNA-binding</keyword>
<keyword evidence="5" id="KW-0689">Ribosomal protein</keyword>
<feature type="compositionally biased region" description="Basic residues" evidence="9">
    <location>
        <begin position="374"/>
        <end position="387"/>
    </location>
</feature>
<dbReference type="Ensembl" id="ENSCPRT00005027795.1">
    <property type="protein sequence ID" value="ENSCPRP00005023810.1"/>
    <property type="gene ID" value="ENSCPRG00005016521.1"/>
</dbReference>
<gene>
    <name evidence="11" type="primary">RPL5</name>
</gene>
<dbReference type="Pfam" id="PF14204">
    <property type="entry name" value="Ribosomal_L18_c"/>
    <property type="match status" value="1"/>
</dbReference>
<dbReference type="FunFam" id="3.30.420.100:FF:000002">
    <property type="entry name" value="60S ribosomal protein L5"/>
    <property type="match status" value="1"/>
</dbReference>
<evidence type="ECO:0000256" key="6">
    <source>
        <dbReference type="ARBA" id="ARBA00023274"/>
    </source>
</evidence>
<feature type="region of interest" description="Disordered" evidence="9">
    <location>
        <begin position="1"/>
        <end position="76"/>
    </location>
</feature>
<dbReference type="GO" id="GO:0022625">
    <property type="term" value="C:cytosolic large ribosomal subunit"/>
    <property type="evidence" value="ECO:0007669"/>
    <property type="project" value="Ensembl"/>
</dbReference>
<comment type="subcellular location">
    <subcellularLocation>
        <location evidence="1">Cytoplasm</location>
    </subcellularLocation>
</comment>
<dbReference type="GO" id="GO:0000027">
    <property type="term" value="P:ribosomal large subunit assembly"/>
    <property type="evidence" value="ECO:0007669"/>
    <property type="project" value="TreeGrafter"/>
</dbReference>
<dbReference type="PANTHER" id="PTHR23410">
    <property type="entry name" value="RIBOSOMAL PROTEIN L5-RELATED"/>
    <property type="match status" value="1"/>
</dbReference>
<evidence type="ECO:0000256" key="1">
    <source>
        <dbReference type="ARBA" id="ARBA00004496"/>
    </source>
</evidence>
<dbReference type="GO" id="GO:0006412">
    <property type="term" value="P:translation"/>
    <property type="evidence" value="ECO:0007669"/>
    <property type="project" value="InterPro"/>
</dbReference>
<dbReference type="PRINTS" id="PR00058">
    <property type="entry name" value="RIBOSOMALL5"/>
</dbReference>
<organism evidence="11 12">
    <name type="scientific">Crocodylus porosus</name>
    <name type="common">Saltwater crocodile</name>
    <name type="synonym">Estuarine crocodile</name>
    <dbReference type="NCBI Taxonomy" id="8502"/>
    <lineage>
        <taxon>Eukaryota</taxon>
        <taxon>Metazoa</taxon>
        <taxon>Chordata</taxon>
        <taxon>Craniata</taxon>
        <taxon>Vertebrata</taxon>
        <taxon>Euteleostomi</taxon>
        <taxon>Archelosauria</taxon>
        <taxon>Archosauria</taxon>
        <taxon>Crocodylia</taxon>
        <taxon>Longirostres</taxon>
        <taxon>Crocodylidae</taxon>
        <taxon>Crocodylus</taxon>
    </lineage>
</organism>
<evidence type="ECO:0000256" key="8">
    <source>
        <dbReference type="ARBA" id="ARBA00035352"/>
    </source>
</evidence>
<dbReference type="PANTHER" id="PTHR23410:SF12">
    <property type="entry name" value="LARGE RIBOSOMAL SUBUNIT PROTEIN UL18"/>
    <property type="match status" value="1"/>
</dbReference>
<keyword evidence="6" id="KW-0687">Ribonucleoprotein</keyword>
<dbReference type="HAMAP" id="MF_01337_A">
    <property type="entry name" value="Ribosomal_uL18_A"/>
    <property type="match status" value="1"/>
</dbReference>
<dbReference type="GO" id="GO:0045202">
    <property type="term" value="C:synapse"/>
    <property type="evidence" value="ECO:0007669"/>
    <property type="project" value="Ensembl"/>
</dbReference>
<dbReference type="Gene3D" id="3.30.420.100">
    <property type="match status" value="1"/>
</dbReference>
<evidence type="ECO:0000256" key="9">
    <source>
        <dbReference type="SAM" id="MobiDB-lite"/>
    </source>
</evidence>
<dbReference type="InterPro" id="IPR057268">
    <property type="entry name" value="Ribosomal_L18"/>
</dbReference>
<reference evidence="11" key="1">
    <citation type="submission" date="2025-08" db="UniProtKB">
        <authorList>
            <consortium name="Ensembl"/>
        </authorList>
    </citation>
    <scope>IDENTIFICATION</scope>
</reference>
<feature type="compositionally biased region" description="Gly residues" evidence="9">
    <location>
        <begin position="36"/>
        <end position="47"/>
    </location>
</feature>
<evidence type="ECO:0000256" key="2">
    <source>
        <dbReference type="ARBA" id="ARBA00007116"/>
    </source>
</evidence>
<evidence type="ECO:0000256" key="7">
    <source>
        <dbReference type="ARBA" id="ARBA00035197"/>
    </source>
</evidence>
<dbReference type="OMA" id="CQIASAH"/>
<proteinExistence type="inferred from homology"/>
<dbReference type="InterPro" id="IPR025607">
    <property type="entry name" value="Ribosomal_uL18_C_euk"/>
</dbReference>
<evidence type="ECO:0000259" key="10">
    <source>
        <dbReference type="Pfam" id="PF14204"/>
    </source>
</evidence>
<evidence type="ECO:0000313" key="11">
    <source>
        <dbReference type="Ensembl" id="ENSCPRP00005023810.1"/>
    </source>
</evidence>
<keyword evidence="4" id="KW-0699">rRNA-binding</keyword>
<dbReference type="GeneTree" id="ENSGT00950000183210"/>
<dbReference type="InterPro" id="IPR005485">
    <property type="entry name" value="Rbsml_uL18_euk_arch"/>
</dbReference>
<dbReference type="AlphaFoldDB" id="A0A7M4FJK9"/>
<feature type="region of interest" description="Disordered" evidence="9">
    <location>
        <begin position="368"/>
        <end position="416"/>
    </location>
</feature>
<reference evidence="11" key="2">
    <citation type="submission" date="2025-09" db="UniProtKB">
        <authorList>
            <consortium name="Ensembl"/>
        </authorList>
    </citation>
    <scope>IDENTIFICATION</scope>
</reference>
<sequence>MAEDRAGTLSSQGRPSLQDRRDKRTHPHSPDSPSCGRGGGGGAGAGGRQRRVGPNGTRPRHPAEGSSAFRGPWLRPRPTAPAGYVLRLRRGRGLFPSAAAQDAVQRDSGLRRDAAATSSMGFVKVVKNKAYFKRYQVKFRRRREGKTDYYARKRLVIQDKNKYNTPKYRMIVRVTNRDIICQIAYARIEGDMIVCAAYAHELPEYGVKVGLTNYAAAYCTGLLLARRLLNKFGLDKVYEGQIEVTGDEYNVESVDGQPGAFTCYLDAGLARTTTGNKVFGALKGAVDGGLSIPHSTKRFPGYDSESKEFNAEVHRKHIMGQNVADYMRYLMEEDEDAYKKQFSQYIKNNVTPDAMEEMYKKAHAGIRENPVHEKKPKREVKKKRWNRPKMSLAQKKDRVAQKKASFLRAQEHAADS</sequence>
<evidence type="ECO:0000256" key="4">
    <source>
        <dbReference type="ARBA" id="ARBA00022730"/>
    </source>
</evidence>